<organism evidence="3 4">
    <name type="scientific">Nocardia uniformis</name>
    <dbReference type="NCBI Taxonomy" id="53432"/>
    <lineage>
        <taxon>Bacteria</taxon>
        <taxon>Bacillati</taxon>
        <taxon>Actinomycetota</taxon>
        <taxon>Actinomycetes</taxon>
        <taxon>Mycobacteriales</taxon>
        <taxon>Nocardiaceae</taxon>
        <taxon>Nocardia</taxon>
    </lineage>
</organism>
<dbReference type="PANTHER" id="PTHR30298:SF0">
    <property type="entry name" value="PROTEIN YBFL-RELATED"/>
    <property type="match status" value="1"/>
</dbReference>
<comment type="caution">
    <text evidence="3">The sequence shown here is derived from an EMBL/GenBank/DDBJ whole genome shotgun (WGS) entry which is preliminary data.</text>
</comment>
<dbReference type="GO" id="GO:0006313">
    <property type="term" value="P:DNA transposition"/>
    <property type="evidence" value="ECO:0007669"/>
    <property type="project" value="InterPro"/>
</dbReference>
<dbReference type="GO" id="GO:0004803">
    <property type="term" value="F:transposase activity"/>
    <property type="evidence" value="ECO:0007669"/>
    <property type="project" value="InterPro"/>
</dbReference>
<evidence type="ECO:0000259" key="2">
    <source>
        <dbReference type="Pfam" id="PF13808"/>
    </source>
</evidence>
<dbReference type="GO" id="GO:0003677">
    <property type="term" value="F:DNA binding"/>
    <property type="evidence" value="ECO:0007669"/>
    <property type="project" value="InterPro"/>
</dbReference>
<dbReference type="InterPro" id="IPR032806">
    <property type="entry name" value="YbfD_N"/>
</dbReference>
<dbReference type="EMBL" id="JABELX010000007">
    <property type="protein sequence ID" value="NNH72476.1"/>
    <property type="molecule type" value="Genomic_DNA"/>
</dbReference>
<proteinExistence type="predicted"/>
<dbReference type="AlphaFoldDB" id="A0A849C4E1"/>
<sequence>MPGAVSLLEVLGEVVDPRARRGVRYSARAILAAALAAVLAGARSLTAIGQWVAEAPATVLTELGFGGSVPVESTIRRFLQALDPDALDSAIEAWMWRRTVVPGRRVVSFDGKSLRGSRDAAGRARHLLSGVCQQLGVILGQVDVDGKTNEIPLLRELLARIDIDGMLITADAMHTNRDTATYITELGGHYLLTVKDNQPKLRKTLKKLPWHSIRTGDRTRSRGHGRHETRTLKALRIDGGLGFPSARLALKITRRRVDARTRKFASATVYAITSLSADEATPRQLAAWLQGHWHIENRVHCVRDVTFDEDRSRVRTGAGPQVMATLRNTAIGLLRLHGHHNIACGLRYYSYQHKRPLELLKIC</sequence>
<evidence type="ECO:0000313" key="4">
    <source>
        <dbReference type="Proteomes" id="UP000586827"/>
    </source>
</evidence>
<reference evidence="3 4" key="1">
    <citation type="submission" date="2020-05" db="EMBL/GenBank/DDBJ databases">
        <title>MicrobeNet Type strains.</title>
        <authorList>
            <person name="Nicholson A.C."/>
        </authorList>
    </citation>
    <scope>NUCLEOTIDE SEQUENCE [LARGE SCALE GENOMIC DNA]</scope>
    <source>
        <strain evidence="3 4">JCM 3224</strain>
    </source>
</reference>
<dbReference type="Proteomes" id="UP000586827">
    <property type="component" value="Unassembled WGS sequence"/>
</dbReference>
<name>A0A849C4E1_9NOCA</name>
<evidence type="ECO:0000259" key="1">
    <source>
        <dbReference type="Pfam" id="PF01609"/>
    </source>
</evidence>
<protein>
    <submittedName>
        <fullName evidence="3">ISAs1 family transposase</fullName>
    </submittedName>
</protein>
<accession>A0A849C4E1</accession>
<dbReference type="InterPro" id="IPR002559">
    <property type="entry name" value="Transposase_11"/>
</dbReference>
<dbReference type="PANTHER" id="PTHR30298">
    <property type="entry name" value="H REPEAT-ASSOCIATED PREDICTED TRANSPOSASE"/>
    <property type="match status" value="1"/>
</dbReference>
<dbReference type="InterPro" id="IPR051698">
    <property type="entry name" value="Transposase_11-like"/>
</dbReference>
<feature type="domain" description="Transposase IS4-like" evidence="1">
    <location>
        <begin position="103"/>
        <end position="331"/>
    </location>
</feature>
<dbReference type="InterPro" id="IPR047647">
    <property type="entry name" value="ISAs1_transpos"/>
</dbReference>
<dbReference type="Pfam" id="PF13808">
    <property type="entry name" value="DDE_Tnp_1_assoc"/>
    <property type="match status" value="1"/>
</dbReference>
<dbReference type="NCBIfam" id="NF033564">
    <property type="entry name" value="transpos_ISAs1"/>
    <property type="match status" value="1"/>
</dbReference>
<gene>
    <name evidence="3" type="ORF">HLB23_21885</name>
</gene>
<evidence type="ECO:0000313" key="3">
    <source>
        <dbReference type="EMBL" id="NNH72476.1"/>
    </source>
</evidence>
<feature type="domain" description="H repeat-associated protein N-terminal" evidence="2">
    <location>
        <begin position="9"/>
        <end position="95"/>
    </location>
</feature>
<dbReference type="Pfam" id="PF01609">
    <property type="entry name" value="DDE_Tnp_1"/>
    <property type="match status" value="1"/>
</dbReference>
<keyword evidence="4" id="KW-1185">Reference proteome</keyword>